<evidence type="ECO:0000256" key="2">
    <source>
        <dbReference type="ARBA" id="ARBA00010270"/>
    </source>
</evidence>
<feature type="compositionally biased region" description="Basic and acidic residues" evidence="7">
    <location>
        <begin position="73"/>
        <end position="83"/>
    </location>
</feature>
<evidence type="ECO:0000256" key="3">
    <source>
        <dbReference type="ARBA" id="ARBA00020552"/>
    </source>
</evidence>
<dbReference type="InterPro" id="IPR012413">
    <property type="entry name" value="BA14K"/>
</dbReference>
<keyword evidence="5" id="KW-0430">Lectin</keyword>
<name>A0AAE4WDV1_AGRVI</name>
<sequence>MKKIAAILLSAATLLTGMAPVGASAAPTALSQPAQTQSIPSATAQGGVQVAENSWADDRRQRRYVPGPRRHSDRNWDGRRGYNRYDRDRYHRRHNRNNAGAIIGGLAAGAIIGGALSARPQGGNSHTQWCYNRYRSYRASDNTFQPNNGPRRQCVSP</sequence>
<keyword evidence="4" id="KW-0472">Membrane</keyword>
<dbReference type="Pfam" id="PF07886">
    <property type="entry name" value="BA14K"/>
    <property type="match status" value="1"/>
</dbReference>
<evidence type="ECO:0000256" key="5">
    <source>
        <dbReference type="ARBA" id="ARBA00022734"/>
    </source>
</evidence>
<reference evidence="9 10" key="1">
    <citation type="submission" date="2019-12" db="EMBL/GenBank/DDBJ databases">
        <title>Whole-genome sequencing of Allorhizobium vitis.</title>
        <authorList>
            <person name="Gan H.M."/>
            <person name="Szegedi E."/>
            <person name="Burr T."/>
            <person name="Savka M.A."/>
        </authorList>
    </citation>
    <scope>NUCLEOTIDE SEQUENCE [LARGE SCALE GENOMIC DNA]</scope>
    <source>
        <strain evidence="9 10">CG989</strain>
    </source>
</reference>
<feature type="region of interest" description="Disordered" evidence="7">
    <location>
        <begin position="32"/>
        <end position="83"/>
    </location>
</feature>
<protein>
    <recommendedName>
        <fullName evidence="3">Lectin-like protein BA14k</fullName>
    </recommendedName>
</protein>
<comment type="subcellular location">
    <subcellularLocation>
        <location evidence="1">Membrane</location>
        <topology evidence="1">Single-pass membrane protein</topology>
    </subcellularLocation>
</comment>
<proteinExistence type="inferred from homology"/>
<keyword evidence="4" id="KW-1003">Cell membrane</keyword>
<evidence type="ECO:0000313" key="9">
    <source>
        <dbReference type="EMBL" id="MUZ58395.1"/>
    </source>
</evidence>
<comment type="function">
    <text evidence="6">Has immunoglobulin-binding and hemagglutination properties, and can bind to mannose. Essential for virulence. May be involved in LPS biosynthesis or polysaccharide transport.</text>
</comment>
<evidence type="ECO:0000256" key="1">
    <source>
        <dbReference type="ARBA" id="ARBA00004167"/>
    </source>
</evidence>
<dbReference type="EMBL" id="WPHM01000006">
    <property type="protein sequence ID" value="MUZ58395.1"/>
    <property type="molecule type" value="Genomic_DNA"/>
</dbReference>
<evidence type="ECO:0000256" key="4">
    <source>
        <dbReference type="ARBA" id="ARBA00022475"/>
    </source>
</evidence>
<feature type="signal peptide" evidence="8">
    <location>
        <begin position="1"/>
        <end position="25"/>
    </location>
</feature>
<dbReference type="AlphaFoldDB" id="A0AAE4WDV1"/>
<dbReference type="GO" id="GO:0030246">
    <property type="term" value="F:carbohydrate binding"/>
    <property type="evidence" value="ECO:0007669"/>
    <property type="project" value="UniProtKB-KW"/>
</dbReference>
<dbReference type="Proteomes" id="UP000436692">
    <property type="component" value="Unassembled WGS sequence"/>
</dbReference>
<dbReference type="RefSeq" id="WP_156549580.1">
    <property type="nucleotide sequence ID" value="NZ_JABAEJ010000007.1"/>
</dbReference>
<evidence type="ECO:0000256" key="7">
    <source>
        <dbReference type="SAM" id="MobiDB-lite"/>
    </source>
</evidence>
<evidence type="ECO:0000256" key="6">
    <source>
        <dbReference type="ARBA" id="ARBA00025321"/>
    </source>
</evidence>
<dbReference type="GO" id="GO:0016020">
    <property type="term" value="C:membrane"/>
    <property type="evidence" value="ECO:0007669"/>
    <property type="project" value="UniProtKB-SubCell"/>
</dbReference>
<organism evidence="9 10">
    <name type="scientific">Agrobacterium vitis</name>
    <name type="common">Rhizobium vitis</name>
    <dbReference type="NCBI Taxonomy" id="373"/>
    <lineage>
        <taxon>Bacteria</taxon>
        <taxon>Pseudomonadati</taxon>
        <taxon>Pseudomonadota</taxon>
        <taxon>Alphaproteobacteria</taxon>
        <taxon>Hyphomicrobiales</taxon>
        <taxon>Rhizobiaceae</taxon>
        <taxon>Rhizobium/Agrobacterium group</taxon>
        <taxon>Agrobacterium</taxon>
    </lineage>
</organism>
<comment type="caution">
    <text evidence="9">The sequence shown here is derived from an EMBL/GenBank/DDBJ whole genome shotgun (WGS) entry which is preliminary data.</text>
</comment>
<feature type="chain" id="PRO_5042268340" description="Lectin-like protein BA14k" evidence="8">
    <location>
        <begin position="26"/>
        <end position="157"/>
    </location>
</feature>
<gene>
    <name evidence="9" type="ORF">GOZ95_13125</name>
</gene>
<accession>A0AAE4WDV1</accession>
<feature type="compositionally biased region" description="Polar residues" evidence="7">
    <location>
        <begin position="32"/>
        <end position="46"/>
    </location>
</feature>
<evidence type="ECO:0000256" key="8">
    <source>
        <dbReference type="SAM" id="SignalP"/>
    </source>
</evidence>
<comment type="similarity">
    <text evidence="2">Belongs to the BA14k family.</text>
</comment>
<keyword evidence="8" id="KW-0732">Signal</keyword>
<evidence type="ECO:0000313" key="10">
    <source>
        <dbReference type="Proteomes" id="UP000436692"/>
    </source>
</evidence>